<evidence type="ECO:0000313" key="5">
    <source>
        <dbReference type="EMBL" id="MFC4617919.1"/>
    </source>
</evidence>
<dbReference type="InterPro" id="IPR003593">
    <property type="entry name" value="AAA+_ATPase"/>
</dbReference>
<keyword evidence="2" id="KW-0547">Nucleotide-binding</keyword>
<proteinExistence type="predicted"/>
<dbReference type="InterPro" id="IPR003439">
    <property type="entry name" value="ABC_transporter-like_ATP-bd"/>
</dbReference>
<reference evidence="6" key="1">
    <citation type="journal article" date="2019" name="Int. J. Syst. Evol. Microbiol.">
        <title>The Global Catalogue of Microorganisms (GCM) 10K type strain sequencing project: providing services to taxonomists for standard genome sequencing and annotation.</title>
        <authorList>
            <consortium name="The Broad Institute Genomics Platform"/>
            <consortium name="The Broad Institute Genome Sequencing Center for Infectious Disease"/>
            <person name="Wu L."/>
            <person name="Ma J."/>
        </authorList>
    </citation>
    <scope>NUCLEOTIDE SEQUENCE [LARGE SCALE GENOMIC DNA]</scope>
    <source>
        <strain evidence="6">CGMCC 1.16306</strain>
    </source>
</reference>
<dbReference type="Proteomes" id="UP001596022">
    <property type="component" value="Unassembled WGS sequence"/>
</dbReference>
<keyword evidence="6" id="KW-1185">Reference proteome</keyword>
<comment type="caution">
    <text evidence="5">The sequence shown here is derived from an EMBL/GenBank/DDBJ whole genome shotgun (WGS) entry which is preliminary data.</text>
</comment>
<accession>A0ABV9GK66</accession>
<dbReference type="Pfam" id="PF00005">
    <property type="entry name" value="ABC_tran"/>
    <property type="match status" value="1"/>
</dbReference>
<evidence type="ECO:0000256" key="2">
    <source>
        <dbReference type="ARBA" id="ARBA00022741"/>
    </source>
</evidence>
<dbReference type="PROSITE" id="PS50893">
    <property type="entry name" value="ABC_TRANSPORTER_2"/>
    <property type="match status" value="1"/>
</dbReference>
<sequence length="229" mass="25089">MSEIIRLAHVKKDFKGDGVVTMAVNNVSISFQKGEFTSIIGPSGSGKSTFLSLIGTLDQPTGGKILFDDQDVTKLSNKKLADFRFEEIGFIFQQFHLLPTLTALENVMAPLFARKVSYNKRERAEALLKDVGLEDKLSALPSQLSGGQQQRVAIARALVHHPHWILADEPTGNLDTESGQNVFELLRHLNKEKGLGVLFVTHDPGLARRADRMVTLKDGQIVADTAAVA</sequence>
<evidence type="ECO:0000313" key="6">
    <source>
        <dbReference type="Proteomes" id="UP001596022"/>
    </source>
</evidence>
<evidence type="ECO:0000256" key="3">
    <source>
        <dbReference type="ARBA" id="ARBA00022840"/>
    </source>
</evidence>
<protein>
    <submittedName>
        <fullName evidence="5">ABC transporter ATP-binding protein</fullName>
    </submittedName>
</protein>
<dbReference type="PANTHER" id="PTHR24220">
    <property type="entry name" value="IMPORT ATP-BINDING PROTEIN"/>
    <property type="match status" value="1"/>
</dbReference>
<evidence type="ECO:0000259" key="4">
    <source>
        <dbReference type="PROSITE" id="PS50893"/>
    </source>
</evidence>
<gene>
    <name evidence="5" type="ORF">ACFO4N_04145</name>
</gene>
<dbReference type="SUPFAM" id="SSF52540">
    <property type="entry name" value="P-loop containing nucleoside triphosphate hydrolases"/>
    <property type="match status" value="1"/>
</dbReference>
<dbReference type="InterPro" id="IPR027417">
    <property type="entry name" value="P-loop_NTPase"/>
</dbReference>
<dbReference type="InterPro" id="IPR015854">
    <property type="entry name" value="ABC_transpr_LolD-like"/>
</dbReference>
<dbReference type="Gene3D" id="3.40.50.300">
    <property type="entry name" value="P-loop containing nucleotide triphosphate hydrolases"/>
    <property type="match status" value="1"/>
</dbReference>
<keyword evidence="3 5" id="KW-0067">ATP-binding</keyword>
<dbReference type="PROSITE" id="PS00211">
    <property type="entry name" value="ABC_TRANSPORTER_1"/>
    <property type="match status" value="1"/>
</dbReference>
<evidence type="ECO:0000256" key="1">
    <source>
        <dbReference type="ARBA" id="ARBA00022448"/>
    </source>
</evidence>
<feature type="domain" description="ABC transporter" evidence="4">
    <location>
        <begin position="5"/>
        <end position="229"/>
    </location>
</feature>
<dbReference type="GO" id="GO:0005524">
    <property type="term" value="F:ATP binding"/>
    <property type="evidence" value="ECO:0007669"/>
    <property type="project" value="UniProtKB-KW"/>
</dbReference>
<dbReference type="CDD" id="cd03255">
    <property type="entry name" value="ABC_MJ0796_LolCDE_FtsE"/>
    <property type="match status" value="1"/>
</dbReference>
<keyword evidence="1" id="KW-0813">Transport</keyword>
<dbReference type="InterPro" id="IPR017871">
    <property type="entry name" value="ABC_transporter-like_CS"/>
</dbReference>
<organism evidence="5 6">
    <name type="scientific">Camelliibacillus cellulosilyticus</name>
    <dbReference type="NCBI Taxonomy" id="2174486"/>
    <lineage>
        <taxon>Bacteria</taxon>
        <taxon>Bacillati</taxon>
        <taxon>Bacillota</taxon>
        <taxon>Bacilli</taxon>
        <taxon>Bacillales</taxon>
        <taxon>Sporolactobacillaceae</taxon>
        <taxon>Camelliibacillus</taxon>
    </lineage>
</organism>
<dbReference type="SMART" id="SM00382">
    <property type="entry name" value="AAA"/>
    <property type="match status" value="1"/>
</dbReference>
<dbReference type="InterPro" id="IPR017911">
    <property type="entry name" value="MacB-like_ATP-bd"/>
</dbReference>
<dbReference type="RefSeq" id="WP_376844933.1">
    <property type="nucleotide sequence ID" value="NZ_JBHSFW010000001.1"/>
</dbReference>
<dbReference type="EMBL" id="JBHSFW010000001">
    <property type="protein sequence ID" value="MFC4617919.1"/>
    <property type="molecule type" value="Genomic_DNA"/>
</dbReference>
<name>A0ABV9GK66_9BACL</name>